<dbReference type="AlphaFoldDB" id="A0A1L6J8N8"/>
<reference evidence="2" key="1">
    <citation type="submission" date="2016-12" db="EMBL/GenBank/DDBJ databases">
        <title>Whole genome sequencing of Sphingomonas koreensis.</title>
        <authorList>
            <person name="Conlan S."/>
            <person name="Thomas P.J."/>
            <person name="Mullikin J."/>
            <person name="Palmore T.N."/>
            <person name="Frank K.M."/>
            <person name="Segre J.A."/>
        </authorList>
    </citation>
    <scope>NUCLEOTIDE SEQUENCE</scope>
    <source>
        <strain evidence="2">ABOJV</strain>
    </source>
</reference>
<name>A0A1L6J8N8_9SPHN</name>
<protein>
    <submittedName>
        <fullName evidence="2">Uncharacterized protein</fullName>
    </submittedName>
</protein>
<dbReference type="Proteomes" id="UP000185161">
    <property type="component" value="Chromosome"/>
</dbReference>
<keyword evidence="1" id="KW-0812">Transmembrane</keyword>
<feature type="transmembrane region" description="Helical" evidence="1">
    <location>
        <begin position="225"/>
        <end position="243"/>
    </location>
</feature>
<proteinExistence type="predicted"/>
<evidence type="ECO:0000313" key="2">
    <source>
        <dbReference type="EMBL" id="APR52278.1"/>
    </source>
</evidence>
<feature type="transmembrane region" description="Helical" evidence="1">
    <location>
        <begin position="255"/>
        <end position="278"/>
    </location>
</feature>
<evidence type="ECO:0000313" key="5">
    <source>
        <dbReference type="Proteomes" id="UP000286681"/>
    </source>
</evidence>
<evidence type="ECO:0000256" key="1">
    <source>
        <dbReference type="SAM" id="Phobius"/>
    </source>
</evidence>
<keyword evidence="1" id="KW-0472">Membrane</keyword>
<feature type="transmembrane region" description="Helical" evidence="1">
    <location>
        <begin position="12"/>
        <end position="32"/>
    </location>
</feature>
<accession>A0A1L6J8N8</accession>
<dbReference type="EMBL" id="CP018820">
    <property type="protein sequence ID" value="APR52278.1"/>
    <property type="molecule type" value="Genomic_DNA"/>
</dbReference>
<dbReference type="EMBL" id="QQWO01000014">
    <property type="protein sequence ID" value="RSV00912.1"/>
    <property type="molecule type" value="Genomic_DNA"/>
</dbReference>
<feature type="transmembrane region" description="Helical" evidence="1">
    <location>
        <begin position="44"/>
        <end position="66"/>
    </location>
</feature>
<gene>
    <name evidence="2" type="ORF">BRX40_07415</name>
    <name evidence="3" type="ORF">CA257_15845</name>
</gene>
<reference evidence="3 5" key="3">
    <citation type="submission" date="2018-07" db="EMBL/GenBank/DDBJ databases">
        <title>Genomic and Epidemiologic Investigation of an Indolent Hospital Outbreak.</title>
        <authorList>
            <person name="Johnson R.C."/>
            <person name="Deming C."/>
            <person name="Conlan S."/>
            <person name="Zellmer C.J."/>
            <person name="Michelin A.V."/>
            <person name="Lee-Lin S."/>
            <person name="Thomas P.J."/>
            <person name="Park M."/>
            <person name="Weingarten R.A."/>
            <person name="Less J."/>
            <person name="Dekker J.P."/>
            <person name="Frank K.M."/>
            <person name="Musser K.A."/>
            <person name="Mcquiston J.R."/>
            <person name="Henderson D.K."/>
            <person name="Lau A.F."/>
            <person name="Palmore T.N."/>
            <person name="Segre J.A."/>
        </authorList>
    </citation>
    <scope>NUCLEOTIDE SEQUENCE [LARGE SCALE GENOMIC DNA]</scope>
    <source>
        <strain evidence="3 5">SK-NIH.Env10_0317</strain>
    </source>
</reference>
<reference evidence="4" key="2">
    <citation type="submission" date="2016-12" db="EMBL/GenBank/DDBJ databases">
        <title>Whole genome sequencing of Sphingomonas sp. ABOJV.</title>
        <authorList>
            <person name="Conlan S."/>
            <person name="Thomas P.J."/>
            <person name="Mullikin J."/>
            <person name="Palmore T.N."/>
            <person name="Frank K.M."/>
            <person name="Segre J.A."/>
        </authorList>
    </citation>
    <scope>NUCLEOTIDE SEQUENCE [LARGE SCALE GENOMIC DNA]</scope>
    <source>
        <strain evidence="4">ABOJV</strain>
    </source>
</reference>
<dbReference type="Proteomes" id="UP000286681">
    <property type="component" value="Unassembled WGS sequence"/>
</dbReference>
<sequence>MRNRGVSNPARNMAICGVVGVAGIVAVAAGALEMRALGHETGRTAGLIALGLFSGILGIALCFNFWRAVRIVHDMRSGRTAIARWTLPPQEFDRFRVIDRRFAEREEDNDYKVPRTTPPDGVDVIFSEDGVLIGGVYFGLAMTGIGRFDNVRWIGSDPPMIEFGTVLTTATNLSVVHIRHIHGTLRVPVAVSASQQGDHVARRFRDVIERRVIVKPYFWTARLRAGLWIAGVFVCFAAVGLALRARNQELANIPLVLAVAGTIIAIGGLVIAFLAWALRRRQRGG</sequence>
<evidence type="ECO:0000313" key="4">
    <source>
        <dbReference type="Proteomes" id="UP000185161"/>
    </source>
</evidence>
<dbReference type="GeneID" id="44132380"/>
<dbReference type="KEGG" id="skr:BRX40_07415"/>
<keyword evidence="1" id="KW-1133">Transmembrane helix</keyword>
<organism evidence="2 4">
    <name type="scientific">Sphingomonas koreensis</name>
    <dbReference type="NCBI Taxonomy" id="93064"/>
    <lineage>
        <taxon>Bacteria</taxon>
        <taxon>Pseudomonadati</taxon>
        <taxon>Pseudomonadota</taxon>
        <taxon>Alphaproteobacteria</taxon>
        <taxon>Sphingomonadales</taxon>
        <taxon>Sphingomonadaceae</taxon>
        <taxon>Sphingomonas</taxon>
    </lineage>
</organism>
<dbReference type="RefSeq" id="WP_075151170.1">
    <property type="nucleotide sequence ID" value="NZ_CP018820.1"/>
</dbReference>
<evidence type="ECO:0000313" key="3">
    <source>
        <dbReference type="EMBL" id="RSV00912.1"/>
    </source>
</evidence>
<keyword evidence="4" id="KW-1185">Reference proteome</keyword>